<keyword evidence="3" id="KW-1185">Reference proteome</keyword>
<sequence length="66" mass="7072">MPTALPKSIGWTYEAKGTKRNGEGRRDGVGVDVNEADGSGDEIDRQKICYLEARGVVIQGPGPQAR</sequence>
<organism evidence="2 3">
    <name type="scientific">Tetrapyrgos nigripes</name>
    <dbReference type="NCBI Taxonomy" id="182062"/>
    <lineage>
        <taxon>Eukaryota</taxon>
        <taxon>Fungi</taxon>
        <taxon>Dikarya</taxon>
        <taxon>Basidiomycota</taxon>
        <taxon>Agaricomycotina</taxon>
        <taxon>Agaricomycetes</taxon>
        <taxon>Agaricomycetidae</taxon>
        <taxon>Agaricales</taxon>
        <taxon>Marasmiineae</taxon>
        <taxon>Marasmiaceae</taxon>
        <taxon>Tetrapyrgos</taxon>
    </lineage>
</organism>
<dbReference type="EMBL" id="JAACJM010000387">
    <property type="protein sequence ID" value="KAF5324066.1"/>
    <property type="molecule type" value="Genomic_DNA"/>
</dbReference>
<reference evidence="2 3" key="1">
    <citation type="journal article" date="2020" name="ISME J.">
        <title>Uncovering the hidden diversity of litter-decomposition mechanisms in mushroom-forming fungi.</title>
        <authorList>
            <person name="Floudas D."/>
            <person name="Bentzer J."/>
            <person name="Ahren D."/>
            <person name="Johansson T."/>
            <person name="Persson P."/>
            <person name="Tunlid A."/>
        </authorList>
    </citation>
    <scope>NUCLEOTIDE SEQUENCE [LARGE SCALE GENOMIC DNA]</scope>
    <source>
        <strain evidence="2 3">CBS 291.85</strain>
    </source>
</reference>
<dbReference type="Proteomes" id="UP000559256">
    <property type="component" value="Unassembled WGS sequence"/>
</dbReference>
<name>A0A8H5BJ06_9AGAR</name>
<dbReference type="AlphaFoldDB" id="A0A8H5BJ06"/>
<feature type="compositionally biased region" description="Basic and acidic residues" evidence="1">
    <location>
        <begin position="16"/>
        <end position="29"/>
    </location>
</feature>
<evidence type="ECO:0000313" key="2">
    <source>
        <dbReference type="EMBL" id="KAF5324066.1"/>
    </source>
</evidence>
<evidence type="ECO:0000256" key="1">
    <source>
        <dbReference type="SAM" id="MobiDB-lite"/>
    </source>
</evidence>
<accession>A0A8H5BJ06</accession>
<evidence type="ECO:0000313" key="3">
    <source>
        <dbReference type="Proteomes" id="UP000559256"/>
    </source>
</evidence>
<feature type="region of interest" description="Disordered" evidence="1">
    <location>
        <begin position="16"/>
        <end position="38"/>
    </location>
</feature>
<gene>
    <name evidence="2" type="ORF">D9758_019019</name>
</gene>
<proteinExistence type="predicted"/>
<comment type="caution">
    <text evidence="2">The sequence shown here is derived from an EMBL/GenBank/DDBJ whole genome shotgun (WGS) entry which is preliminary data.</text>
</comment>
<protein>
    <submittedName>
        <fullName evidence="2">Uncharacterized protein</fullName>
    </submittedName>
</protein>